<feature type="non-terminal residue" evidence="4">
    <location>
        <position position="70"/>
    </location>
</feature>
<dbReference type="AlphaFoldDB" id="A0A1V9YBJ6"/>
<evidence type="ECO:0000256" key="1">
    <source>
        <dbReference type="ARBA" id="ARBA00022729"/>
    </source>
</evidence>
<name>A0A1V9YBJ6_9STRA</name>
<dbReference type="InterPro" id="IPR035971">
    <property type="entry name" value="CBD_sf"/>
</dbReference>
<feature type="domain" description="CBM1" evidence="3">
    <location>
        <begin position="30"/>
        <end position="66"/>
    </location>
</feature>
<protein>
    <recommendedName>
        <fullName evidence="3">CBM1 domain-containing protein</fullName>
    </recommendedName>
</protein>
<evidence type="ECO:0000256" key="2">
    <source>
        <dbReference type="SAM" id="MobiDB-lite"/>
    </source>
</evidence>
<dbReference type="EMBL" id="JNBS01004555">
    <property type="protein sequence ID" value="OQR83091.1"/>
    <property type="molecule type" value="Genomic_DNA"/>
</dbReference>
<dbReference type="OrthoDB" id="77891at2759"/>
<organism evidence="4 5">
    <name type="scientific">Thraustotheca clavata</name>
    <dbReference type="NCBI Taxonomy" id="74557"/>
    <lineage>
        <taxon>Eukaryota</taxon>
        <taxon>Sar</taxon>
        <taxon>Stramenopiles</taxon>
        <taxon>Oomycota</taxon>
        <taxon>Saprolegniomycetes</taxon>
        <taxon>Saprolegniales</taxon>
        <taxon>Achlyaceae</taxon>
        <taxon>Thraustotheca</taxon>
    </lineage>
</organism>
<keyword evidence="5" id="KW-1185">Reference proteome</keyword>
<feature type="non-terminal residue" evidence="4">
    <location>
        <position position="1"/>
    </location>
</feature>
<dbReference type="GO" id="GO:0030248">
    <property type="term" value="F:cellulose binding"/>
    <property type="evidence" value="ECO:0007669"/>
    <property type="project" value="InterPro"/>
</dbReference>
<evidence type="ECO:0000313" key="4">
    <source>
        <dbReference type="EMBL" id="OQR83091.1"/>
    </source>
</evidence>
<gene>
    <name evidence="4" type="ORF">THRCLA_23187</name>
</gene>
<feature type="compositionally biased region" description="Pro residues" evidence="2">
    <location>
        <begin position="1"/>
        <end position="12"/>
    </location>
</feature>
<dbReference type="SMART" id="SM00236">
    <property type="entry name" value="fCBD"/>
    <property type="match status" value="1"/>
</dbReference>
<dbReference type="Pfam" id="PF00734">
    <property type="entry name" value="CBM_1"/>
    <property type="match status" value="1"/>
</dbReference>
<comment type="caution">
    <text evidence="4">The sequence shown here is derived from an EMBL/GenBank/DDBJ whole genome shotgun (WGS) entry which is preliminary data.</text>
</comment>
<dbReference type="GO" id="GO:0005975">
    <property type="term" value="P:carbohydrate metabolic process"/>
    <property type="evidence" value="ECO:0007669"/>
    <property type="project" value="InterPro"/>
</dbReference>
<dbReference type="SUPFAM" id="SSF57180">
    <property type="entry name" value="Cellulose-binding domain"/>
    <property type="match status" value="1"/>
</dbReference>
<dbReference type="GO" id="GO:0005576">
    <property type="term" value="C:extracellular region"/>
    <property type="evidence" value="ECO:0007669"/>
    <property type="project" value="InterPro"/>
</dbReference>
<sequence>PVPSPSSNPSPLPSNSTTIAPSLSPSTGAAVKNLWEQCGGKDYTVSTKCATGLVCSKQDEWYSQCIPGTS</sequence>
<dbReference type="PROSITE" id="PS51164">
    <property type="entry name" value="CBM1_2"/>
    <property type="match status" value="1"/>
</dbReference>
<dbReference type="Proteomes" id="UP000243217">
    <property type="component" value="Unassembled WGS sequence"/>
</dbReference>
<feature type="compositionally biased region" description="Polar residues" evidence="2">
    <location>
        <begin position="17"/>
        <end position="26"/>
    </location>
</feature>
<feature type="region of interest" description="Disordered" evidence="2">
    <location>
        <begin position="1"/>
        <end position="26"/>
    </location>
</feature>
<dbReference type="STRING" id="74557.A0A1V9YBJ6"/>
<evidence type="ECO:0000259" key="3">
    <source>
        <dbReference type="PROSITE" id="PS51164"/>
    </source>
</evidence>
<evidence type="ECO:0000313" key="5">
    <source>
        <dbReference type="Proteomes" id="UP000243217"/>
    </source>
</evidence>
<reference evidence="4 5" key="1">
    <citation type="journal article" date="2014" name="Genome Biol. Evol.">
        <title>The secreted proteins of Achlya hypogyna and Thraustotheca clavata identify the ancestral oomycete secretome and reveal gene acquisitions by horizontal gene transfer.</title>
        <authorList>
            <person name="Misner I."/>
            <person name="Blouin N."/>
            <person name="Leonard G."/>
            <person name="Richards T.A."/>
            <person name="Lane C.E."/>
        </authorList>
    </citation>
    <scope>NUCLEOTIDE SEQUENCE [LARGE SCALE GENOMIC DNA]</scope>
    <source>
        <strain evidence="4 5">ATCC 34112</strain>
    </source>
</reference>
<proteinExistence type="predicted"/>
<keyword evidence="1" id="KW-0732">Signal</keyword>
<accession>A0A1V9YBJ6</accession>
<dbReference type="InterPro" id="IPR000254">
    <property type="entry name" value="CBD"/>
</dbReference>